<organism evidence="2 3">
    <name type="scientific">Luteolibacter ambystomatis</name>
    <dbReference type="NCBI Taxonomy" id="2824561"/>
    <lineage>
        <taxon>Bacteria</taxon>
        <taxon>Pseudomonadati</taxon>
        <taxon>Verrucomicrobiota</taxon>
        <taxon>Verrucomicrobiia</taxon>
        <taxon>Verrucomicrobiales</taxon>
        <taxon>Verrucomicrobiaceae</taxon>
        <taxon>Luteolibacter</taxon>
    </lineage>
</organism>
<dbReference type="RefSeq" id="WP_211632732.1">
    <property type="nucleotide sequence ID" value="NZ_CP073100.1"/>
</dbReference>
<reference evidence="2" key="1">
    <citation type="submission" date="2021-04" db="EMBL/GenBank/DDBJ databases">
        <title>Luteolibacter sp. 32A isolated from the skin of an Anderson's salamander (Ambystoma andersonii).</title>
        <authorList>
            <person name="Spergser J."/>
            <person name="Busse H.-J."/>
        </authorList>
    </citation>
    <scope>NUCLEOTIDE SEQUENCE</scope>
    <source>
        <strain evidence="2">32A</strain>
    </source>
</reference>
<accession>A0A975J164</accession>
<protein>
    <recommendedName>
        <fullName evidence="4">Outer membrane protein beta-barrel domain-containing protein</fullName>
    </recommendedName>
</protein>
<evidence type="ECO:0008006" key="4">
    <source>
        <dbReference type="Google" id="ProtNLM"/>
    </source>
</evidence>
<evidence type="ECO:0000256" key="1">
    <source>
        <dbReference type="SAM" id="SignalP"/>
    </source>
</evidence>
<dbReference type="Proteomes" id="UP000676169">
    <property type="component" value="Chromosome"/>
</dbReference>
<keyword evidence="1" id="KW-0732">Signal</keyword>
<evidence type="ECO:0000313" key="2">
    <source>
        <dbReference type="EMBL" id="QUE52131.1"/>
    </source>
</evidence>
<dbReference type="SUPFAM" id="SSF56925">
    <property type="entry name" value="OMPA-like"/>
    <property type="match status" value="1"/>
</dbReference>
<sequence length="364" mass="38105">MNSRFSLMFLAALGTASVAQGGDLRDPAPDDSKAASNIVQASEPSPWRFGASYAPFIGLKTTFSGLGRFNSPFTPQPLGGGQNRDYDDGFVHVDSSGPNSGGTWNWGYDNNSQYNPAGNGSINLSISNSQSNASAEEKGGGQGFELMGYRDLGAVEWASLGGRKTTWGLRGGLQYARVNMSNHDLLTSGLTTVTDSFGLGGQIPPGAPYSGSFNGPGTVLDDNPVRTITNGGTALVSGTRDLDTDLFIANFGPYFEIPVTDRFNVLLEAGVSLAVASGSYDFFSSTSAGALGTQQSAGSASETDVLPGIYVGLSGVYQLSERWALQGSGRYQYMKSFELNAGGSNAELSFDSAFVLSLGVLYSF</sequence>
<dbReference type="KEGG" id="lamb:KBB96_04380"/>
<feature type="chain" id="PRO_5037386394" description="Outer membrane protein beta-barrel domain-containing protein" evidence="1">
    <location>
        <begin position="22"/>
        <end position="364"/>
    </location>
</feature>
<gene>
    <name evidence="2" type="ORF">KBB96_04380</name>
</gene>
<dbReference type="InterPro" id="IPR011250">
    <property type="entry name" value="OMP/PagP_B-barrel"/>
</dbReference>
<proteinExistence type="predicted"/>
<keyword evidence="3" id="KW-1185">Reference proteome</keyword>
<evidence type="ECO:0000313" key="3">
    <source>
        <dbReference type="Proteomes" id="UP000676169"/>
    </source>
</evidence>
<dbReference type="EMBL" id="CP073100">
    <property type="protein sequence ID" value="QUE52131.1"/>
    <property type="molecule type" value="Genomic_DNA"/>
</dbReference>
<feature type="signal peptide" evidence="1">
    <location>
        <begin position="1"/>
        <end position="21"/>
    </location>
</feature>
<name>A0A975J164_9BACT</name>
<dbReference type="AlphaFoldDB" id="A0A975J164"/>